<evidence type="ECO:0000256" key="11">
    <source>
        <dbReference type="HAMAP-Rule" id="MF_00129"/>
    </source>
</evidence>
<comment type="function">
    <text evidence="2 11">NAD-binding protein involved in the addition of a carboxymethylaminomethyl (cmnm) group at the wobble position (U34) of certain tRNAs, forming tRNA-cmnm(5)s(2)U34.</text>
</comment>
<dbReference type="eggNOG" id="COG0445">
    <property type="taxonomic scope" value="Bacteria"/>
</dbReference>
<dbReference type="HAMAP" id="MF_00129">
    <property type="entry name" value="MnmG_GidA"/>
    <property type="match status" value="1"/>
</dbReference>
<evidence type="ECO:0000256" key="7">
    <source>
        <dbReference type="ARBA" id="ARBA00022827"/>
    </source>
</evidence>
<dbReference type="Pfam" id="PF01134">
    <property type="entry name" value="GIDA"/>
    <property type="match status" value="1"/>
</dbReference>
<dbReference type="InterPro" id="IPR026904">
    <property type="entry name" value="MnmG_C"/>
</dbReference>
<dbReference type="GO" id="GO:0030488">
    <property type="term" value="P:tRNA methylation"/>
    <property type="evidence" value="ECO:0007669"/>
    <property type="project" value="TreeGrafter"/>
</dbReference>
<evidence type="ECO:0000313" key="14">
    <source>
        <dbReference type="Proteomes" id="UP000001369"/>
    </source>
</evidence>
<name>C1DT09_SULAA</name>
<comment type="cofactor">
    <cofactor evidence="1 11">
        <name>FAD</name>
        <dbReference type="ChEBI" id="CHEBI:57692"/>
    </cofactor>
</comment>
<feature type="domain" description="tRNA uridine 5-carboxymethylaminomethyl modification enzyme C-terminal subdomain" evidence="12">
    <location>
        <begin position="537"/>
        <end position="608"/>
    </location>
</feature>
<dbReference type="PANTHER" id="PTHR11806:SF0">
    <property type="entry name" value="PROTEIN MTO1 HOMOLOG, MITOCHONDRIAL"/>
    <property type="match status" value="1"/>
</dbReference>
<dbReference type="NCBIfam" id="TIGR00136">
    <property type="entry name" value="mnmG_gidA"/>
    <property type="match status" value="1"/>
</dbReference>
<evidence type="ECO:0000256" key="8">
    <source>
        <dbReference type="ARBA" id="ARBA00023027"/>
    </source>
</evidence>
<dbReference type="GO" id="GO:0005829">
    <property type="term" value="C:cytosol"/>
    <property type="evidence" value="ECO:0007669"/>
    <property type="project" value="TreeGrafter"/>
</dbReference>
<dbReference type="InterPro" id="IPR036188">
    <property type="entry name" value="FAD/NAD-bd_sf"/>
</dbReference>
<reference evidence="13 14" key="1">
    <citation type="journal article" date="2009" name="J. Bacteriol.">
        <title>Complete and draft genome sequences of six members of the Aquificales.</title>
        <authorList>
            <person name="Reysenbach A.L."/>
            <person name="Hamamura N."/>
            <person name="Podar M."/>
            <person name="Griffiths E."/>
            <person name="Ferreira S."/>
            <person name="Hochstein R."/>
            <person name="Heidelberg J."/>
            <person name="Johnson J."/>
            <person name="Mead D."/>
            <person name="Pohorille A."/>
            <person name="Sarmiento M."/>
            <person name="Schweighofer K."/>
            <person name="Seshadri R."/>
            <person name="Voytek M.A."/>
        </authorList>
    </citation>
    <scope>NUCLEOTIDE SEQUENCE [LARGE SCALE GENOMIC DNA]</scope>
    <source>
        <strain evidence="14">Az-Fu1 / DSM 15241 / OCM 825</strain>
    </source>
</reference>
<protein>
    <recommendedName>
        <fullName evidence="4 11">tRNA uridine 5-carboxymethylaminomethyl modification enzyme MnmG</fullName>
    </recommendedName>
    <alternativeName>
        <fullName evidence="10 11">Glucose-inhibited division protein A</fullName>
    </alternativeName>
</protein>
<dbReference type="AlphaFoldDB" id="C1DT09"/>
<dbReference type="Proteomes" id="UP000001369">
    <property type="component" value="Chromosome"/>
</dbReference>
<dbReference type="EMBL" id="CP001229">
    <property type="protein sequence ID" value="ACN98827.1"/>
    <property type="molecule type" value="Genomic_DNA"/>
</dbReference>
<organism evidence="13 14">
    <name type="scientific">Sulfurihydrogenibium azorense (strain DSM 15241 / OCM 825 / Az-Fu1)</name>
    <dbReference type="NCBI Taxonomy" id="204536"/>
    <lineage>
        <taxon>Bacteria</taxon>
        <taxon>Pseudomonadati</taxon>
        <taxon>Aquificota</taxon>
        <taxon>Aquificia</taxon>
        <taxon>Aquificales</taxon>
        <taxon>Hydrogenothermaceae</taxon>
        <taxon>Sulfurihydrogenibium</taxon>
    </lineage>
</organism>
<evidence type="ECO:0000256" key="5">
    <source>
        <dbReference type="ARBA" id="ARBA00022630"/>
    </source>
</evidence>
<dbReference type="PROSITE" id="PS01281">
    <property type="entry name" value="GIDA_2"/>
    <property type="match status" value="1"/>
</dbReference>
<evidence type="ECO:0000313" key="13">
    <source>
        <dbReference type="EMBL" id="ACN98827.1"/>
    </source>
</evidence>
<feature type="binding site" evidence="11">
    <location>
        <begin position="280"/>
        <end position="294"/>
    </location>
    <ligand>
        <name>NAD(+)</name>
        <dbReference type="ChEBI" id="CHEBI:57540"/>
    </ligand>
</feature>
<dbReference type="Pfam" id="PF13932">
    <property type="entry name" value="SAM_GIDA_C"/>
    <property type="match status" value="1"/>
</dbReference>
<dbReference type="GO" id="GO:0050660">
    <property type="term" value="F:flavin adenine dinucleotide binding"/>
    <property type="evidence" value="ECO:0007669"/>
    <property type="project" value="UniProtKB-UniRule"/>
</dbReference>
<comment type="subunit">
    <text evidence="9 11">Homodimer. Heterotetramer of two MnmE and two MnmG subunits.</text>
</comment>
<feature type="binding site" evidence="11">
    <location>
        <position position="377"/>
    </location>
    <ligand>
        <name>FAD</name>
        <dbReference type="ChEBI" id="CHEBI:57692"/>
    </ligand>
</feature>
<dbReference type="Gene3D" id="1.10.10.1800">
    <property type="entry name" value="tRNA uridine 5-carboxymethylaminomethyl modification enzyme MnmG/GidA"/>
    <property type="match status" value="1"/>
</dbReference>
<proteinExistence type="inferred from homology"/>
<comment type="subcellular location">
    <subcellularLocation>
        <location evidence="11">Cytoplasm</location>
    </subcellularLocation>
</comment>
<dbReference type="GO" id="GO:0002098">
    <property type="term" value="P:tRNA wobble uridine modification"/>
    <property type="evidence" value="ECO:0007669"/>
    <property type="project" value="InterPro"/>
</dbReference>
<evidence type="ECO:0000256" key="10">
    <source>
        <dbReference type="ARBA" id="ARBA00031800"/>
    </source>
</evidence>
<evidence type="ECO:0000256" key="3">
    <source>
        <dbReference type="ARBA" id="ARBA00007653"/>
    </source>
</evidence>
<evidence type="ECO:0000256" key="6">
    <source>
        <dbReference type="ARBA" id="ARBA00022694"/>
    </source>
</evidence>
<dbReference type="PANTHER" id="PTHR11806">
    <property type="entry name" value="GLUCOSE INHIBITED DIVISION PROTEIN A"/>
    <property type="match status" value="1"/>
</dbReference>
<dbReference type="PROSITE" id="PS01280">
    <property type="entry name" value="GIDA_1"/>
    <property type="match status" value="1"/>
</dbReference>
<dbReference type="HOGENOM" id="CLU_007831_2_2_0"/>
<dbReference type="RefSeq" id="WP_012674148.1">
    <property type="nucleotide sequence ID" value="NC_012438.1"/>
</dbReference>
<evidence type="ECO:0000259" key="12">
    <source>
        <dbReference type="SMART" id="SM01228"/>
    </source>
</evidence>
<dbReference type="InterPro" id="IPR004416">
    <property type="entry name" value="MnmG"/>
</dbReference>
<evidence type="ECO:0000256" key="1">
    <source>
        <dbReference type="ARBA" id="ARBA00001974"/>
    </source>
</evidence>
<sequence length="620" mass="69915">MVYDTEFDVVVVGGGHAGIEAAIISAKLGAKTALITLDENKIGLMPCNPSIGGIAKGIVVREVDALGGEMAKAIDQTGIQFKVLNTRKGPAVRSPRAQADKEEYRKYMVEKTHNTENLTVIEDEVVDIVLKPHQNEVEGVITDKGLKIKTKSVVITTGTFLNGLIHIGDKRFPAGRMEEKPSSKLPEFYKRHGFELARFKTGTPARLDKNTINFSILEEAPGDNPPPKFSFWTEPKGSYWFKEKDQIPCYITYTTPETHRIIRENLHRTALYGGAITGVGPRYCPSIEDKIVKFEGKDRHTVWLEPETRDGISIYPNGLSTSLPEEIQWQMYRSIPGLENVVLLKPAYAIEYDIVMPTELYPTLETKKIKGLYHAGNFNGTTGYEEAAGQGIVAGINAALRALGKDEPFIIGRDEGYIGVMIDDLTTKGVIEPYRLFTSRSEYRLHLRQDNAILRLYQKAYNIGALTEEEYRFVKQHEDEIKNWIETYKNTYIKDNDKKISVFTFLQKPEISIDNLKDYGIETPSSDYIKEEVEINVKYDGYFERERKLNEKMKYLDSIKIPQDIDYSKVAGLTKEAVMKLTKAKPMTLGHAARLEGITPAAITAIMVHIEKMREKKKAG</sequence>
<dbReference type="InterPro" id="IPR040131">
    <property type="entry name" value="MnmG_N"/>
</dbReference>
<dbReference type="InterPro" id="IPR002218">
    <property type="entry name" value="MnmG-rel"/>
</dbReference>
<dbReference type="InterPro" id="IPR044920">
    <property type="entry name" value="MnmG_C_subdom_sf"/>
</dbReference>
<keyword evidence="7 11" id="KW-0274">FAD</keyword>
<evidence type="ECO:0000256" key="9">
    <source>
        <dbReference type="ARBA" id="ARBA00025948"/>
    </source>
</evidence>
<dbReference type="SMART" id="SM01228">
    <property type="entry name" value="GIDA_assoc_3"/>
    <property type="match status" value="1"/>
</dbReference>
<feature type="binding site" evidence="11">
    <location>
        <begin position="13"/>
        <end position="18"/>
    </location>
    <ligand>
        <name>FAD</name>
        <dbReference type="ChEBI" id="CHEBI:57692"/>
    </ligand>
</feature>
<dbReference type="PRINTS" id="PR00411">
    <property type="entry name" value="PNDRDTASEI"/>
</dbReference>
<keyword evidence="6 11" id="KW-0819">tRNA processing</keyword>
<dbReference type="Pfam" id="PF21680">
    <property type="entry name" value="GIDA_C_1st"/>
    <property type="match status" value="1"/>
</dbReference>
<keyword evidence="14" id="KW-1185">Reference proteome</keyword>
<accession>C1DT09</accession>
<dbReference type="InterPro" id="IPR047001">
    <property type="entry name" value="MnmG_C_subdom"/>
</dbReference>
<dbReference type="Gene3D" id="1.10.150.570">
    <property type="entry name" value="GidA associated domain, C-terminal subdomain"/>
    <property type="match status" value="1"/>
</dbReference>
<feature type="binding site" evidence="11">
    <location>
        <position position="125"/>
    </location>
    <ligand>
        <name>FAD</name>
        <dbReference type="ChEBI" id="CHEBI:57692"/>
    </ligand>
</feature>
<dbReference type="Gene3D" id="3.50.50.60">
    <property type="entry name" value="FAD/NAD(P)-binding domain"/>
    <property type="match status" value="2"/>
</dbReference>
<dbReference type="InterPro" id="IPR049312">
    <property type="entry name" value="GIDA_C_N"/>
</dbReference>
<evidence type="ECO:0000256" key="2">
    <source>
        <dbReference type="ARBA" id="ARBA00003717"/>
    </source>
</evidence>
<dbReference type="STRING" id="204536.SULAZ_0251"/>
<dbReference type="FunFam" id="1.10.150.570:FF:000001">
    <property type="entry name" value="tRNA uridine 5-carboxymethylaminomethyl modification enzyme MnmG"/>
    <property type="match status" value="1"/>
</dbReference>
<keyword evidence="8 11" id="KW-0520">NAD</keyword>
<evidence type="ECO:0000256" key="4">
    <source>
        <dbReference type="ARBA" id="ARBA00020461"/>
    </source>
</evidence>
<dbReference type="SUPFAM" id="SSF51905">
    <property type="entry name" value="FAD/NAD(P)-binding domain"/>
    <property type="match status" value="1"/>
</dbReference>
<dbReference type="OrthoDB" id="9815560at2"/>
<comment type="similarity">
    <text evidence="3 11">Belongs to the MnmG family.</text>
</comment>
<dbReference type="FunFam" id="3.50.50.60:FF:000002">
    <property type="entry name" value="tRNA uridine 5-carboxymethylaminomethyl modification enzyme MnmG"/>
    <property type="match status" value="1"/>
</dbReference>
<dbReference type="KEGG" id="saf:SULAZ_0251"/>
<keyword evidence="5 11" id="KW-0285">Flavoprotein</keyword>
<keyword evidence="11" id="KW-0963">Cytoplasm</keyword>
<feature type="binding site" evidence="11">
    <location>
        <position position="182"/>
    </location>
    <ligand>
        <name>FAD</name>
        <dbReference type="ChEBI" id="CHEBI:57692"/>
    </ligand>
</feature>
<gene>
    <name evidence="11" type="primary">mnmG</name>
    <name evidence="11 13" type="synonym">gidA</name>
    <name evidence="13" type="ordered locus">SULAZ_0251</name>
</gene>
<dbReference type="InterPro" id="IPR020595">
    <property type="entry name" value="MnmG-rel_CS"/>
</dbReference>